<protein>
    <submittedName>
        <fullName evidence="2">Uncharacterized protein</fullName>
    </submittedName>
</protein>
<evidence type="ECO:0000256" key="1">
    <source>
        <dbReference type="SAM" id="MobiDB-lite"/>
    </source>
</evidence>
<dbReference type="AlphaFoldDB" id="A0A4P9W7S4"/>
<dbReference type="EMBL" id="KZ996650">
    <property type="protein sequence ID" value="RKO88539.1"/>
    <property type="molecule type" value="Genomic_DNA"/>
</dbReference>
<evidence type="ECO:0000313" key="3">
    <source>
        <dbReference type="Proteomes" id="UP000269721"/>
    </source>
</evidence>
<organism evidence="2 3">
    <name type="scientific">Blyttiomyces helicus</name>
    <dbReference type="NCBI Taxonomy" id="388810"/>
    <lineage>
        <taxon>Eukaryota</taxon>
        <taxon>Fungi</taxon>
        <taxon>Fungi incertae sedis</taxon>
        <taxon>Chytridiomycota</taxon>
        <taxon>Chytridiomycota incertae sedis</taxon>
        <taxon>Chytridiomycetes</taxon>
        <taxon>Chytridiomycetes incertae sedis</taxon>
        <taxon>Blyttiomyces</taxon>
    </lineage>
</organism>
<proteinExistence type="predicted"/>
<dbReference type="Proteomes" id="UP000269721">
    <property type="component" value="Unassembled WGS sequence"/>
</dbReference>
<sequence length="318" mass="34232">MKLDDSNGSRATSLFEDGKDRRRRCGAATDFGQQRSAPPESRLPGGLVERCLGSAAPGWAWLWREGGTAVPDWGQIASRTLTAQSFKVSKESDIVGSRIPRGPHRASPQPLLPSSLAPSNLLNKAFSSLAVSTYPVVRRKLFAAGTFVGAKGRDNRNDVGWVERTSKPKDAKDDFIKAAICGQFPMVERQASVYSPTHLLEATVTFGSLVALSIRVLPLLALNPLPDQAFRGSVYHFAHDLPLALILVLTQMVSLRRALTQSAPQKTGAVIKLDDAQVDDDGRQAKDHDVARGQTGACSSRGARDPALNGGEARRLSV</sequence>
<feature type="region of interest" description="Disordered" evidence="1">
    <location>
        <begin position="281"/>
        <end position="318"/>
    </location>
</feature>
<keyword evidence="3" id="KW-1185">Reference proteome</keyword>
<feature type="region of interest" description="Disordered" evidence="1">
    <location>
        <begin position="1"/>
        <end position="44"/>
    </location>
</feature>
<accession>A0A4P9W7S4</accession>
<evidence type="ECO:0000313" key="2">
    <source>
        <dbReference type="EMBL" id="RKO88539.1"/>
    </source>
</evidence>
<gene>
    <name evidence="2" type="ORF">BDK51DRAFT_51799</name>
</gene>
<feature type="compositionally biased region" description="Basic and acidic residues" evidence="1">
    <location>
        <begin position="281"/>
        <end position="291"/>
    </location>
</feature>
<name>A0A4P9W7S4_9FUNG</name>
<reference evidence="3" key="1">
    <citation type="journal article" date="2018" name="Nat. Microbiol.">
        <title>Leveraging single-cell genomics to expand the fungal tree of life.</title>
        <authorList>
            <person name="Ahrendt S.R."/>
            <person name="Quandt C.A."/>
            <person name="Ciobanu D."/>
            <person name="Clum A."/>
            <person name="Salamov A."/>
            <person name="Andreopoulos B."/>
            <person name="Cheng J.F."/>
            <person name="Woyke T."/>
            <person name="Pelin A."/>
            <person name="Henrissat B."/>
            <person name="Reynolds N.K."/>
            <person name="Benny G.L."/>
            <person name="Smith M.E."/>
            <person name="James T.Y."/>
            <person name="Grigoriev I.V."/>
        </authorList>
    </citation>
    <scope>NUCLEOTIDE SEQUENCE [LARGE SCALE GENOMIC DNA]</scope>
</reference>